<keyword evidence="11" id="KW-0539">Nucleus</keyword>
<dbReference type="RefSeq" id="XP_046068459.1">
    <property type="nucleotide sequence ID" value="XM_046220834.1"/>
</dbReference>
<evidence type="ECO:0000256" key="6">
    <source>
        <dbReference type="ARBA" id="ARBA00022806"/>
    </source>
</evidence>
<dbReference type="SMART" id="SM00490">
    <property type="entry name" value="HELICc"/>
    <property type="match status" value="1"/>
</dbReference>
<keyword evidence="11" id="KW-0653">Protein transport</keyword>
<dbReference type="PROSITE" id="PS51195">
    <property type="entry name" value="Q_MOTIF"/>
    <property type="match status" value="1"/>
</dbReference>
<evidence type="ECO:0000256" key="14">
    <source>
        <dbReference type="ARBA" id="ARBA00038750"/>
    </source>
</evidence>
<dbReference type="InterPro" id="IPR011545">
    <property type="entry name" value="DEAD/DEAH_box_helicase_dom"/>
</dbReference>
<keyword evidence="5 17" id="KW-0378">Hydrolase</keyword>
<evidence type="ECO:0000256" key="15">
    <source>
        <dbReference type="ARBA" id="ARBA00047984"/>
    </source>
</evidence>
<evidence type="ECO:0000256" key="4">
    <source>
        <dbReference type="ARBA" id="ARBA00022741"/>
    </source>
</evidence>
<dbReference type="EMBL" id="JAJTJA010000010">
    <property type="protein sequence ID" value="KAH8692586.1"/>
    <property type="molecule type" value="Genomic_DNA"/>
</dbReference>
<evidence type="ECO:0000256" key="13">
    <source>
        <dbReference type="ARBA" id="ARBA00038143"/>
    </source>
</evidence>
<evidence type="ECO:0000259" key="21">
    <source>
        <dbReference type="PROSITE" id="PS51195"/>
    </source>
</evidence>
<evidence type="ECO:0000256" key="16">
    <source>
        <dbReference type="PROSITE-ProRule" id="PRU00552"/>
    </source>
</evidence>
<dbReference type="Gene3D" id="3.40.50.300">
    <property type="entry name" value="P-loop containing nucleotide triphosphate hydrolases"/>
    <property type="match status" value="2"/>
</dbReference>
<dbReference type="Pfam" id="PF00271">
    <property type="entry name" value="Helicase_C"/>
    <property type="match status" value="1"/>
</dbReference>
<evidence type="ECO:0000256" key="7">
    <source>
        <dbReference type="ARBA" id="ARBA00022816"/>
    </source>
</evidence>
<gene>
    <name evidence="22" type="ORF">BGW36DRAFT_430345</name>
</gene>
<feature type="domain" description="Helicase ATP-binding" evidence="19">
    <location>
        <begin position="104"/>
        <end position="276"/>
    </location>
</feature>
<sequence>MASDQGSGTGKSLEERITKPEAASTDASDNANKDGASQALGGSDLQESEYDVQVKLSDLQADPNNPLFSVKSFEDLGLSPEILQGLVAMKFLKPSKIQERALPLLLNNPPTNMIGQSQSGTGKTAAFTLNILSRLQLDTEENRKAPQALVLAPSRELARQIGGVITEMGRFMEHLSVGMAVPMEGKRPSRLEHPVVCGTPGTVMDLIKKRILITNKLKVLVLDEADNMLDQQGLGDQCIRVKALLPKTVQVVLFSATFDDHIRHYAAKFAPNANEIALKQEELTVEGIRQFYLDCNNDEDKYNVLVKFYGLLTVSSSIIFVETRATAAEIRERMTKEGHTVAMLTGGVEGSIRDQIIDDFREGRAKVLITTNVLSRGIDVSTVSMVINYDIPQHFKPGQPRTGDPQTYLHRIGRTGRFGRVGVAISFVSSKEEWQMLMEIQKYFNTLIEGIQTRDWDEVEKLVKKVIKNPRARGDFAVTS</sequence>
<dbReference type="Proteomes" id="UP001201262">
    <property type="component" value="Unassembled WGS sequence"/>
</dbReference>
<accession>A0AAD4KNM8</accession>
<keyword evidence="9" id="KW-0694">RNA-binding</keyword>
<dbReference type="PROSITE" id="PS51194">
    <property type="entry name" value="HELICASE_CTER"/>
    <property type="match status" value="1"/>
</dbReference>
<dbReference type="Pfam" id="PF00270">
    <property type="entry name" value="DEAD"/>
    <property type="match status" value="1"/>
</dbReference>
<keyword evidence="23" id="KW-1185">Reference proteome</keyword>
<evidence type="ECO:0000256" key="5">
    <source>
        <dbReference type="ARBA" id="ARBA00022801"/>
    </source>
</evidence>
<dbReference type="GO" id="GO:0016787">
    <property type="term" value="F:hydrolase activity"/>
    <property type="evidence" value="ECO:0007669"/>
    <property type="project" value="UniProtKB-KW"/>
</dbReference>
<evidence type="ECO:0000256" key="11">
    <source>
        <dbReference type="ARBA" id="ARBA00023132"/>
    </source>
</evidence>
<dbReference type="AlphaFoldDB" id="A0AAD4KNM8"/>
<evidence type="ECO:0000256" key="9">
    <source>
        <dbReference type="ARBA" id="ARBA00022884"/>
    </source>
</evidence>
<dbReference type="GO" id="GO:0005643">
    <property type="term" value="C:nuclear pore"/>
    <property type="evidence" value="ECO:0007669"/>
    <property type="project" value="UniProtKB-SubCell"/>
</dbReference>
<evidence type="ECO:0000313" key="23">
    <source>
        <dbReference type="Proteomes" id="UP001201262"/>
    </source>
</evidence>
<comment type="function">
    <text evidence="12">ATP-dependent RNA helicase associated with the nuclear pore complex and essential for mRNA export from the nucleus. May participate in a terminal step of mRNA export through the removal of proteins that accompany mRNA through the nucleopore complex. May also be involved in early transcription.</text>
</comment>
<keyword evidence="11" id="KW-0906">Nuclear pore complex</keyword>
<evidence type="ECO:0000256" key="3">
    <source>
        <dbReference type="ARBA" id="ARBA00012552"/>
    </source>
</evidence>
<dbReference type="PROSITE" id="PS51192">
    <property type="entry name" value="HELICASE_ATP_BIND_1"/>
    <property type="match status" value="1"/>
</dbReference>
<keyword evidence="7" id="KW-0813">Transport</keyword>
<feature type="short sequence motif" description="Q motif" evidence="16">
    <location>
        <begin position="71"/>
        <end position="99"/>
    </location>
</feature>
<dbReference type="GO" id="GO:0031965">
    <property type="term" value="C:nuclear membrane"/>
    <property type="evidence" value="ECO:0007669"/>
    <property type="project" value="UniProtKB-SubCell"/>
</dbReference>
<comment type="catalytic activity">
    <reaction evidence="15">
        <text>ATP + H2O = ADP + phosphate + H(+)</text>
        <dbReference type="Rhea" id="RHEA:13065"/>
        <dbReference type="ChEBI" id="CHEBI:15377"/>
        <dbReference type="ChEBI" id="CHEBI:15378"/>
        <dbReference type="ChEBI" id="CHEBI:30616"/>
        <dbReference type="ChEBI" id="CHEBI:43474"/>
        <dbReference type="ChEBI" id="CHEBI:456216"/>
        <dbReference type="EC" id="3.6.4.13"/>
    </reaction>
</comment>
<dbReference type="SMART" id="SM00487">
    <property type="entry name" value="DEXDc"/>
    <property type="match status" value="1"/>
</dbReference>
<keyword evidence="6 17" id="KW-0347">Helicase</keyword>
<feature type="domain" description="DEAD-box RNA helicase Q" evidence="21">
    <location>
        <begin position="71"/>
        <end position="99"/>
    </location>
</feature>
<evidence type="ECO:0000313" key="22">
    <source>
        <dbReference type="EMBL" id="KAH8692586.1"/>
    </source>
</evidence>
<dbReference type="InterPro" id="IPR014001">
    <property type="entry name" value="Helicase_ATP-bd"/>
</dbReference>
<comment type="caution">
    <text evidence="22">The sequence shown here is derived from an EMBL/GenBank/DDBJ whole genome shotgun (WGS) entry which is preliminary data.</text>
</comment>
<organism evidence="22 23">
    <name type="scientific">Talaromyces proteolyticus</name>
    <dbReference type="NCBI Taxonomy" id="1131652"/>
    <lineage>
        <taxon>Eukaryota</taxon>
        <taxon>Fungi</taxon>
        <taxon>Dikarya</taxon>
        <taxon>Ascomycota</taxon>
        <taxon>Pezizomycotina</taxon>
        <taxon>Eurotiomycetes</taxon>
        <taxon>Eurotiomycetidae</taxon>
        <taxon>Eurotiales</taxon>
        <taxon>Trichocomaceae</taxon>
        <taxon>Talaromyces</taxon>
        <taxon>Talaromyces sect. Bacilispori</taxon>
    </lineage>
</organism>
<keyword evidence="8 17" id="KW-0067">ATP-binding</keyword>
<comment type="subunit">
    <text evidence="14">Associates with the nuclear pore complex.</text>
</comment>
<dbReference type="GO" id="GO:0003724">
    <property type="term" value="F:RNA helicase activity"/>
    <property type="evidence" value="ECO:0007669"/>
    <property type="project" value="UniProtKB-EC"/>
</dbReference>
<dbReference type="InterPro" id="IPR027417">
    <property type="entry name" value="P-loop_NTPase"/>
</dbReference>
<dbReference type="GeneID" id="70251121"/>
<dbReference type="PROSITE" id="PS00039">
    <property type="entry name" value="DEAD_ATP_HELICASE"/>
    <property type="match status" value="1"/>
</dbReference>
<dbReference type="GO" id="GO:0015031">
    <property type="term" value="P:protein transport"/>
    <property type="evidence" value="ECO:0007669"/>
    <property type="project" value="UniProtKB-KW"/>
</dbReference>
<keyword evidence="4 17" id="KW-0547">Nucleotide-binding</keyword>
<evidence type="ECO:0000256" key="2">
    <source>
        <dbReference type="ARBA" id="ARBA00004567"/>
    </source>
</evidence>
<keyword evidence="7" id="KW-0509">mRNA transport</keyword>
<dbReference type="GO" id="GO:0003723">
    <property type="term" value="F:RNA binding"/>
    <property type="evidence" value="ECO:0007669"/>
    <property type="project" value="UniProtKB-KW"/>
</dbReference>
<dbReference type="GO" id="GO:0005524">
    <property type="term" value="F:ATP binding"/>
    <property type="evidence" value="ECO:0007669"/>
    <property type="project" value="UniProtKB-KW"/>
</dbReference>
<feature type="region of interest" description="Disordered" evidence="18">
    <location>
        <begin position="1"/>
        <end position="44"/>
    </location>
</feature>
<evidence type="ECO:0000259" key="20">
    <source>
        <dbReference type="PROSITE" id="PS51194"/>
    </source>
</evidence>
<dbReference type="CDD" id="cd18787">
    <property type="entry name" value="SF2_C_DEAD"/>
    <property type="match status" value="1"/>
</dbReference>
<evidence type="ECO:0000256" key="12">
    <source>
        <dbReference type="ARBA" id="ARBA00037213"/>
    </source>
</evidence>
<evidence type="ECO:0000256" key="8">
    <source>
        <dbReference type="ARBA" id="ARBA00022840"/>
    </source>
</evidence>
<dbReference type="CDD" id="cd17963">
    <property type="entry name" value="DEADc_DDX19_DDX25"/>
    <property type="match status" value="1"/>
</dbReference>
<dbReference type="InterPro" id="IPR000629">
    <property type="entry name" value="RNA-helicase_DEAD-box_CS"/>
</dbReference>
<dbReference type="PANTHER" id="PTHR47958">
    <property type="entry name" value="ATP-DEPENDENT RNA HELICASE DBP3"/>
    <property type="match status" value="1"/>
</dbReference>
<name>A0AAD4KNM8_9EURO</name>
<dbReference type="InterPro" id="IPR014014">
    <property type="entry name" value="RNA_helicase_DEAD_Q_motif"/>
</dbReference>
<protein>
    <recommendedName>
        <fullName evidence="3">RNA helicase</fullName>
        <ecNumber evidence="3">3.6.4.13</ecNumber>
    </recommendedName>
</protein>
<dbReference type="SUPFAM" id="SSF52540">
    <property type="entry name" value="P-loop containing nucleoside triphosphate hydrolases"/>
    <property type="match status" value="1"/>
</dbReference>
<feature type="domain" description="Helicase C-terminal" evidence="20">
    <location>
        <begin position="287"/>
        <end position="467"/>
    </location>
</feature>
<reference evidence="22" key="1">
    <citation type="submission" date="2021-12" db="EMBL/GenBank/DDBJ databases">
        <title>Convergent genome expansion in fungi linked to evolution of root-endophyte symbiosis.</title>
        <authorList>
            <consortium name="DOE Joint Genome Institute"/>
            <person name="Ke Y.-H."/>
            <person name="Bonito G."/>
            <person name="Liao H.-L."/>
            <person name="Looney B."/>
            <person name="Rojas-Flechas A."/>
            <person name="Nash J."/>
            <person name="Hameed K."/>
            <person name="Schadt C."/>
            <person name="Martin F."/>
            <person name="Crous P.W."/>
            <person name="Miettinen O."/>
            <person name="Magnuson J.K."/>
            <person name="Labbe J."/>
            <person name="Jacobson D."/>
            <person name="Doktycz M.J."/>
            <person name="Veneault-Fourrey C."/>
            <person name="Kuo A."/>
            <person name="Mondo S."/>
            <person name="Calhoun S."/>
            <person name="Riley R."/>
            <person name="Ohm R."/>
            <person name="LaButti K."/>
            <person name="Andreopoulos B."/>
            <person name="Pangilinan J."/>
            <person name="Nolan M."/>
            <person name="Tritt A."/>
            <person name="Clum A."/>
            <person name="Lipzen A."/>
            <person name="Daum C."/>
            <person name="Barry K."/>
            <person name="Grigoriev I.V."/>
            <person name="Vilgalys R."/>
        </authorList>
    </citation>
    <scope>NUCLEOTIDE SEQUENCE</scope>
    <source>
        <strain evidence="22">PMI_201</strain>
    </source>
</reference>
<evidence type="ECO:0000256" key="17">
    <source>
        <dbReference type="RuleBase" id="RU000492"/>
    </source>
</evidence>
<keyword evidence="10" id="KW-0811">Translocation</keyword>
<comment type="similarity">
    <text evidence="13">Belongs to the DEAD box helicase family. DDX19/DBP5 subfamily.</text>
</comment>
<dbReference type="EC" id="3.6.4.13" evidence="3"/>
<dbReference type="InterPro" id="IPR001650">
    <property type="entry name" value="Helicase_C-like"/>
</dbReference>
<proteinExistence type="inferred from homology"/>
<evidence type="ECO:0000256" key="1">
    <source>
        <dbReference type="ARBA" id="ARBA00004335"/>
    </source>
</evidence>
<evidence type="ECO:0000256" key="10">
    <source>
        <dbReference type="ARBA" id="ARBA00023010"/>
    </source>
</evidence>
<comment type="subcellular location">
    <subcellularLocation>
        <location evidence="1">Nucleus membrane</location>
        <topology evidence="1">Peripheral membrane protein</topology>
        <orientation evidence="1">Cytoplasmic side</orientation>
    </subcellularLocation>
    <subcellularLocation>
        <location evidence="2">Nucleus</location>
        <location evidence="2">Nuclear pore complex</location>
    </subcellularLocation>
</comment>
<dbReference type="FunFam" id="3.40.50.300:FF:000849">
    <property type="entry name" value="ATP-dependent RNA helicase DBP5"/>
    <property type="match status" value="1"/>
</dbReference>
<dbReference type="GO" id="GO:0051028">
    <property type="term" value="P:mRNA transport"/>
    <property type="evidence" value="ECO:0007669"/>
    <property type="project" value="UniProtKB-KW"/>
</dbReference>
<evidence type="ECO:0000256" key="18">
    <source>
        <dbReference type="SAM" id="MobiDB-lite"/>
    </source>
</evidence>
<evidence type="ECO:0000259" key="19">
    <source>
        <dbReference type="PROSITE" id="PS51192"/>
    </source>
</evidence>